<dbReference type="AlphaFoldDB" id="A0AA37L5N0"/>
<keyword evidence="2" id="KW-1185">Reference proteome</keyword>
<name>A0AA37L5N0_9PEZI</name>
<accession>A0AA37L5N0</accession>
<sequence>MARYTNTRTKYVQVLVAQQPGPRGYEGPCIRMREYTADGRSYIGSLKKQNWVDQQTKQKSRSSRSRLGVDEFEKHLDQQEIAEIHQDVTRFVILPTSSNPEAGFVGHVGYSSTPAIRNSRWLCDYILEELYSNLHAWLLDHVGSDIRVD</sequence>
<reference evidence="1 2" key="1">
    <citation type="submission" date="2022-03" db="EMBL/GenBank/DDBJ databases">
        <title>Genome data of Colletotrichum spp.</title>
        <authorList>
            <person name="Utami Y.D."/>
            <person name="Hiruma K."/>
        </authorList>
    </citation>
    <scope>NUCLEOTIDE SEQUENCE [LARGE SCALE GENOMIC DNA]</scope>
    <source>
        <strain evidence="1 2">MAFF 239500</strain>
    </source>
</reference>
<protein>
    <submittedName>
        <fullName evidence="1">Uncharacterized protein</fullName>
    </submittedName>
</protein>
<comment type="caution">
    <text evidence="1">The sequence shown here is derived from an EMBL/GenBank/DDBJ whole genome shotgun (WGS) entry which is preliminary data.</text>
</comment>
<dbReference type="GeneID" id="73323285"/>
<organism evidence="1 2">
    <name type="scientific">Colletotrichum spaethianum</name>
    <dbReference type="NCBI Taxonomy" id="700344"/>
    <lineage>
        <taxon>Eukaryota</taxon>
        <taxon>Fungi</taxon>
        <taxon>Dikarya</taxon>
        <taxon>Ascomycota</taxon>
        <taxon>Pezizomycotina</taxon>
        <taxon>Sordariomycetes</taxon>
        <taxon>Hypocreomycetidae</taxon>
        <taxon>Glomerellales</taxon>
        <taxon>Glomerellaceae</taxon>
        <taxon>Colletotrichum</taxon>
        <taxon>Colletotrichum spaethianum species complex</taxon>
    </lineage>
</organism>
<dbReference type="EMBL" id="BQXU01000004">
    <property type="protein sequence ID" value="GKT42302.1"/>
    <property type="molecule type" value="Genomic_DNA"/>
</dbReference>
<evidence type="ECO:0000313" key="2">
    <source>
        <dbReference type="Proteomes" id="UP001055115"/>
    </source>
</evidence>
<evidence type="ECO:0000313" key="1">
    <source>
        <dbReference type="EMBL" id="GKT42302.1"/>
    </source>
</evidence>
<gene>
    <name evidence="1" type="ORF">ColSpa_02483</name>
</gene>
<dbReference type="RefSeq" id="XP_049124652.1">
    <property type="nucleotide sequence ID" value="XM_049268695.1"/>
</dbReference>
<proteinExistence type="predicted"/>
<dbReference type="Proteomes" id="UP001055115">
    <property type="component" value="Unassembled WGS sequence"/>
</dbReference>